<dbReference type="OrthoDB" id="2953532at2759"/>
<dbReference type="Proteomes" id="UP000250043">
    <property type="component" value="Unassembled WGS sequence"/>
</dbReference>
<sequence length="163" mass="16356">MHSPATFLVAFLALLASRVLATSGALNITVGGALGVIPASDFLTVNMLSLPQDCQTQCAPGVSAIKACGDTNTTCLCDAATVSAVTACQQCYFDDLIKLNVAPTDVRAGSGAYATACNVSTTFTLPSDWDGPFGLGLSTAGTVFAVGAATVLGVGLITVVNTM</sequence>
<dbReference type="EMBL" id="KV722387">
    <property type="protein sequence ID" value="OCH91354.1"/>
    <property type="molecule type" value="Genomic_DNA"/>
</dbReference>
<proteinExistence type="predicted"/>
<evidence type="ECO:0008006" key="5">
    <source>
        <dbReference type="Google" id="ProtNLM"/>
    </source>
</evidence>
<keyword evidence="4" id="KW-1185">Reference proteome</keyword>
<feature type="chain" id="PRO_5034921057" description="Extracellular membrane protein CFEM domain-containing protein" evidence="2">
    <location>
        <begin position="22"/>
        <end position="163"/>
    </location>
</feature>
<evidence type="ECO:0000313" key="3">
    <source>
        <dbReference type="EMBL" id="OCH91354.1"/>
    </source>
</evidence>
<keyword evidence="1" id="KW-0812">Transmembrane</keyword>
<evidence type="ECO:0000313" key="4">
    <source>
        <dbReference type="Proteomes" id="UP000250043"/>
    </source>
</evidence>
<organism evidence="3 4">
    <name type="scientific">Obba rivulosa</name>
    <dbReference type="NCBI Taxonomy" id="1052685"/>
    <lineage>
        <taxon>Eukaryota</taxon>
        <taxon>Fungi</taxon>
        <taxon>Dikarya</taxon>
        <taxon>Basidiomycota</taxon>
        <taxon>Agaricomycotina</taxon>
        <taxon>Agaricomycetes</taxon>
        <taxon>Polyporales</taxon>
        <taxon>Gelatoporiaceae</taxon>
        <taxon>Obba</taxon>
    </lineage>
</organism>
<keyword evidence="1" id="KW-0472">Membrane</keyword>
<evidence type="ECO:0000256" key="2">
    <source>
        <dbReference type="SAM" id="SignalP"/>
    </source>
</evidence>
<accession>A0A8E2AY98</accession>
<keyword evidence="2" id="KW-0732">Signal</keyword>
<evidence type="ECO:0000256" key="1">
    <source>
        <dbReference type="SAM" id="Phobius"/>
    </source>
</evidence>
<dbReference type="AlphaFoldDB" id="A0A8E2AY98"/>
<protein>
    <recommendedName>
        <fullName evidence="5">Extracellular membrane protein CFEM domain-containing protein</fullName>
    </recommendedName>
</protein>
<reference evidence="3 4" key="1">
    <citation type="submission" date="2016-07" db="EMBL/GenBank/DDBJ databases">
        <title>Draft genome of the white-rot fungus Obba rivulosa 3A-2.</title>
        <authorList>
            <consortium name="DOE Joint Genome Institute"/>
            <person name="Miettinen O."/>
            <person name="Riley R."/>
            <person name="Acob R."/>
            <person name="Barry K."/>
            <person name="Cullen D."/>
            <person name="De Vries R."/>
            <person name="Hainaut M."/>
            <person name="Hatakka A."/>
            <person name="Henrissat B."/>
            <person name="Hilden K."/>
            <person name="Kuo R."/>
            <person name="Labutti K."/>
            <person name="Lipzen A."/>
            <person name="Makela M.R."/>
            <person name="Sandor L."/>
            <person name="Spatafora J.W."/>
            <person name="Grigoriev I.V."/>
            <person name="Hibbett D.S."/>
        </authorList>
    </citation>
    <scope>NUCLEOTIDE SEQUENCE [LARGE SCALE GENOMIC DNA]</scope>
    <source>
        <strain evidence="3 4">3A-2</strain>
    </source>
</reference>
<keyword evidence="1" id="KW-1133">Transmembrane helix</keyword>
<gene>
    <name evidence="3" type="ORF">OBBRIDRAFT_792402</name>
</gene>
<feature type="signal peptide" evidence="2">
    <location>
        <begin position="1"/>
        <end position="21"/>
    </location>
</feature>
<feature type="transmembrane region" description="Helical" evidence="1">
    <location>
        <begin position="133"/>
        <end position="160"/>
    </location>
</feature>
<name>A0A8E2AY98_9APHY</name>